<name>A0ABS6FI79_9FIRM</name>
<evidence type="ECO:0000313" key="3">
    <source>
        <dbReference type="Proteomes" id="UP000783742"/>
    </source>
</evidence>
<keyword evidence="1" id="KW-0812">Transmembrane</keyword>
<feature type="transmembrane region" description="Helical" evidence="1">
    <location>
        <begin position="12"/>
        <end position="28"/>
    </location>
</feature>
<proteinExistence type="predicted"/>
<protein>
    <recommendedName>
        <fullName evidence="4">Zn-finger containing protein</fullName>
    </recommendedName>
</protein>
<evidence type="ECO:0000256" key="1">
    <source>
        <dbReference type="SAM" id="Phobius"/>
    </source>
</evidence>
<accession>A0ABS6FI79</accession>
<evidence type="ECO:0008006" key="4">
    <source>
        <dbReference type="Google" id="ProtNLM"/>
    </source>
</evidence>
<organism evidence="2 3">
    <name type="scientific">Peptoniphilus ovalis</name>
    <dbReference type="NCBI Taxonomy" id="2841503"/>
    <lineage>
        <taxon>Bacteria</taxon>
        <taxon>Bacillati</taxon>
        <taxon>Bacillota</taxon>
        <taxon>Tissierellia</taxon>
        <taxon>Tissierellales</taxon>
        <taxon>Peptoniphilaceae</taxon>
        <taxon>Peptoniphilus</taxon>
    </lineage>
</organism>
<sequence>MRGRYGTDQLNLFIFILILIIIVANAILKKQVLNGLSTILIIYAYYRILSKDINARYNENKKFLETVSPISTKINSRKKKFENRKEYKYIKCPNCKLEMRVPRGKGKLIVKCKKCNEKFNVKS</sequence>
<keyword evidence="3" id="KW-1185">Reference proteome</keyword>
<reference evidence="2 3" key="1">
    <citation type="submission" date="2021-06" db="EMBL/GenBank/DDBJ databases">
        <authorList>
            <person name="Sun Q."/>
            <person name="Li D."/>
        </authorList>
    </citation>
    <scope>NUCLEOTIDE SEQUENCE [LARGE SCALE GENOMIC DNA]</scope>
    <source>
        <strain evidence="2 3">MSJ-1</strain>
    </source>
</reference>
<keyword evidence="1" id="KW-1133">Transmembrane helix</keyword>
<gene>
    <name evidence="2" type="ORF">KQI68_08550</name>
</gene>
<evidence type="ECO:0000313" key="2">
    <source>
        <dbReference type="EMBL" id="MBU5669882.1"/>
    </source>
</evidence>
<dbReference type="Proteomes" id="UP000783742">
    <property type="component" value="Unassembled WGS sequence"/>
</dbReference>
<dbReference type="EMBL" id="JAHLQO010000005">
    <property type="protein sequence ID" value="MBU5669882.1"/>
    <property type="molecule type" value="Genomic_DNA"/>
</dbReference>
<comment type="caution">
    <text evidence="2">The sequence shown here is derived from an EMBL/GenBank/DDBJ whole genome shotgun (WGS) entry which is preliminary data.</text>
</comment>
<keyword evidence="1" id="KW-0472">Membrane</keyword>